<feature type="transmembrane region" description="Helical" evidence="2">
    <location>
        <begin position="6"/>
        <end position="25"/>
    </location>
</feature>
<keyword evidence="2" id="KW-0472">Membrane</keyword>
<dbReference type="EMBL" id="CP090168">
    <property type="protein sequence ID" value="UJO18574.1"/>
    <property type="molecule type" value="Genomic_DNA"/>
</dbReference>
<organism evidence="3 4">
    <name type="scientific">Passalora fulva</name>
    <name type="common">Tomato leaf mold</name>
    <name type="synonym">Cladosporium fulvum</name>
    <dbReference type="NCBI Taxonomy" id="5499"/>
    <lineage>
        <taxon>Eukaryota</taxon>
        <taxon>Fungi</taxon>
        <taxon>Dikarya</taxon>
        <taxon>Ascomycota</taxon>
        <taxon>Pezizomycotina</taxon>
        <taxon>Dothideomycetes</taxon>
        <taxon>Dothideomycetidae</taxon>
        <taxon>Mycosphaerellales</taxon>
        <taxon>Mycosphaerellaceae</taxon>
        <taxon>Fulvia</taxon>
    </lineage>
</organism>
<dbReference type="KEGG" id="ffu:CLAFUR5_07501"/>
<reference evidence="3" key="2">
    <citation type="journal article" date="2022" name="Microb. Genom.">
        <title>A chromosome-scale genome assembly of the tomato pathogen Cladosporium fulvum reveals a compartmentalized genome architecture and the presence of a dispensable chromosome.</title>
        <authorList>
            <person name="Zaccaron A.Z."/>
            <person name="Chen L.H."/>
            <person name="Samaras A."/>
            <person name="Stergiopoulos I."/>
        </authorList>
    </citation>
    <scope>NUCLEOTIDE SEQUENCE</scope>
    <source>
        <strain evidence="3">Race5_Kim</strain>
    </source>
</reference>
<dbReference type="RefSeq" id="XP_047762940.1">
    <property type="nucleotide sequence ID" value="XM_047906649.1"/>
</dbReference>
<dbReference type="PANTHER" id="PTHR41800">
    <property type="entry name" value="EXPRESSED PROTEIN"/>
    <property type="match status" value="1"/>
</dbReference>
<keyword evidence="2" id="KW-1133">Transmembrane helix</keyword>
<evidence type="ECO:0000313" key="4">
    <source>
        <dbReference type="Proteomes" id="UP000756132"/>
    </source>
</evidence>
<proteinExistence type="predicted"/>
<dbReference type="AlphaFoldDB" id="A0A9Q8P9W8"/>
<dbReference type="PANTHER" id="PTHR41800:SF1">
    <property type="entry name" value="EXPRESSED PROTEIN"/>
    <property type="match status" value="1"/>
</dbReference>
<dbReference type="Pfam" id="PF15932">
    <property type="entry name" value="DUF4748"/>
    <property type="match status" value="1"/>
</dbReference>
<evidence type="ECO:0000256" key="2">
    <source>
        <dbReference type="SAM" id="Phobius"/>
    </source>
</evidence>
<sequence length="119" mass="13059">MNTIRSTAYGWGVLIVAGAGSYYFAKRSINADRDERAHNVELQRQHRERLRAQEAVTREAAIQTSSPVSGNSATPGSSIDPSKDAGQDPAPTGHAESELPKGRYEAREPFRSRKGDRFS</sequence>
<protein>
    <submittedName>
        <fullName evidence="3">Uncharacterized protein</fullName>
    </submittedName>
</protein>
<accession>A0A9Q8P9W8</accession>
<dbReference type="InterPro" id="IPR031833">
    <property type="entry name" value="DUF4748"/>
</dbReference>
<dbReference type="OMA" id="YEAAEPY"/>
<keyword evidence="4" id="KW-1185">Reference proteome</keyword>
<keyword evidence="2" id="KW-0812">Transmembrane</keyword>
<dbReference type="OrthoDB" id="2559326at2759"/>
<dbReference type="Proteomes" id="UP000756132">
    <property type="component" value="Chromosome 6"/>
</dbReference>
<feature type="compositionally biased region" description="Polar residues" evidence="1">
    <location>
        <begin position="62"/>
        <end position="80"/>
    </location>
</feature>
<feature type="region of interest" description="Disordered" evidence="1">
    <location>
        <begin position="54"/>
        <end position="119"/>
    </location>
</feature>
<gene>
    <name evidence="3" type="ORF">CLAFUR5_07501</name>
</gene>
<name>A0A9Q8P9W8_PASFU</name>
<reference evidence="3" key="1">
    <citation type="submission" date="2021-12" db="EMBL/GenBank/DDBJ databases">
        <authorList>
            <person name="Zaccaron A."/>
            <person name="Stergiopoulos I."/>
        </authorList>
    </citation>
    <scope>NUCLEOTIDE SEQUENCE</scope>
    <source>
        <strain evidence="3">Race5_Kim</strain>
    </source>
</reference>
<evidence type="ECO:0000313" key="3">
    <source>
        <dbReference type="EMBL" id="UJO18574.1"/>
    </source>
</evidence>
<feature type="compositionally biased region" description="Basic and acidic residues" evidence="1">
    <location>
        <begin position="95"/>
        <end position="119"/>
    </location>
</feature>
<dbReference type="GeneID" id="71987379"/>
<evidence type="ECO:0000256" key="1">
    <source>
        <dbReference type="SAM" id="MobiDB-lite"/>
    </source>
</evidence>